<dbReference type="Proteomes" id="UP000008315">
    <property type="component" value="Chromosome"/>
</dbReference>
<dbReference type="InterPro" id="IPR011856">
    <property type="entry name" value="tRNA_endonuc-like_dom_sf"/>
</dbReference>
<dbReference type="HOGENOM" id="CLU_081497_0_0_6"/>
<dbReference type="Gene3D" id="3.40.1350.10">
    <property type="match status" value="1"/>
</dbReference>
<dbReference type="PATRIC" id="fig|271065.3.peg.2762"/>
<name>G4SYS0_META2</name>
<organism evidence="1 2">
    <name type="scientific">Methylotuvimicrobium alcaliphilum (strain DSM 19304 / NCIMB 14124 / VKM B-2133 / 20Z)</name>
    <name type="common">Methylomicrobium alcaliphilum</name>
    <dbReference type="NCBI Taxonomy" id="1091494"/>
    <lineage>
        <taxon>Bacteria</taxon>
        <taxon>Pseudomonadati</taxon>
        <taxon>Pseudomonadota</taxon>
        <taxon>Gammaproteobacteria</taxon>
        <taxon>Methylococcales</taxon>
        <taxon>Methylococcaceae</taxon>
        <taxon>Methylotuvimicrobium</taxon>
    </lineage>
</organism>
<dbReference type="KEGG" id="mah:MEALZ_2692"/>
<evidence type="ECO:0000313" key="2">
    <source>
        <dbReference type="Proteomes" id="UP000008315"/>
    </source>
</evidence>
<dbReference type="GO" id="GO:0003676">
    <property type="term" value="F:nucleic acid binding"/>
    <property type="evidence" value="ECO:0007669"/>
    <property type="project" value="InterPro"/>
</dbReference>
<dbReference type="STRING" id="1091494.MEALZ_2692"/>
<dbReference type="PANTHER" id="PTHR38753">
    <property type="entry name" value="SLR1441 PROTEIN"/>
    <property type="match status" value="1"/>
</dbReference>
<evidence type="ECO:0008006" key="3">
    <source>
        <dbReference type="Google" id="ProtNLM"/>
    </source>
</evidence>
<dbReference type="Gene3D" id="1.20.5.340">
    <property type="match status" value="1"/>
</dbReference>
<dbReference type="SUPFAM" id="SSF52980">
    <property type="entry name" value="Restriction endonuclease-like"/>
    <property type="match status" value="1"/>
</dbReference>
<protein>
    <recommendedName>
        <fullName evidence="3">DUF3782 domain-containing protein</fullName>
    </recommendedName>
</protein>
<dbReference type="InterPro" id="IPR011335">
    <property type="entry name" value="Restrct_endonuc-II-like"/>
</dbReference>
<keyword evidence="2" id="KW-1185">Reference proteome</keyword>
<accession>G4SYS0</accession>
<dbReference type="EMBL" id="FO082060">
    <property type="protein sequence ID" value="CCE24367.1"/>
    <property type="molecule type" value="Genomic_DNA"/>
</dbReference>
<gene>
    <name evidence="1" type="ordered locus">MEALZ_2692</name>
</gene>
<sequence length="222" mass="26202">MTTVTRDEVWEMFREVARRFEETDKQFKETDRKFQETTKQFKETDRKFQETTKQFKDTDRKFQETDRKFQNTERLVKEVSKSIGDLGNRLGEFVQEMVRPALVNLFRERNIDVHEVHPNIYAERNGESAEIDLLVVNEQTAIAVECKSQMTIDDVNEHLNRLEKLKRLLPKYRDVELMGAVAAMVMPNDVARYAYRKGLYVLAQSGNTVLIRNDGKFSPKIW</sequence>
<proteinExistence type="predicted"/>
<dbReference type="PANTHER" id="PTHR38753:SF1">
    <property type="entry name" value="SLR1441 PROTEIN"/>
    <property type="match status" value="1"/>
</dbReference>
<dbReference type="AlphaFoldDB" id="G4SYS0"/>
<dbReference type="RefSeq" id="WP_014149133.1">
    <property type="nucleotide sequence ID" value="NC_016112.1"/>
</dbReference>
<evidence type="ECO:0000313" key="1">
    <source>
        <dbReference type="EMBL" id="CCE24367.1"/>
    </source>
</evidence>
<reference evidence="2" key="1">
    <citation type="journal article" date="2012" name="J. Bacteriol.">
        <title>Genome sequence of the haloalkaliphilic methanotrophic bacterium Methylomicrobium alcaliphilum 20Z.</title>
        <authorList>
            <person name="Vuilleumier S."/>
            <person name="Khmelenina V.N."/>
            <person name="Bringel F."/>
            <person name="Reshetnikov A.S."/>
            <person name="Lajus A."/>
            <person name="Mangenot S."/>
            <person name="Rouy Z."/>
            <person name="Op den Camp H.J."/>
            <person name="Jetten M.S."/>
            <person name="Dispirito A.A."/>
            <person name="Dunfield P."/>
            <person name="Klotz M.G."/>
            <person name="Semrau J.D."/>
            <person name="Stein L.Y."/>
            <person name="Barbe V."/>
            <person name="Medigue C."/>
            <person name="Trotsenko Y.A."/>
            <person name="Kalyuzhnaya M.G."/>
        </authorList>
    </citation>
    <scope>NUCLEOTIDE SEQUENCE [LARGE SCALE GENOMIC DNA]</scope>
    <source>
        <strain evidence="2">DSM 19304 / NCIMB 14124 / VKM B-2133 / 20Z</strain>
    </source>
</reference>